<keyword evidence="2" id="KW-1185">Reference proteome</keyword>
<name>A0A9X1U7H7_9FLAO</name>
<reference evidence="1" key="1">
    <citation type="submission" date="2021-09" db="EMBL/GenBank/DDBJ databases">
        <title>Genome of Aequorivita sp. strain F64183.</title>
        <authorList>
            <person name="Wang Y."/>
        </authorList>
    </citation>
    <scope>NUCLEOTIDE SEQUENCE</scope>
    <source>
        <strain evidence="1">F64183</strain>
    </source>
</reference>
<gene>
    <name evidence="1" type="ORF">K8344_13935</name>
</gene>
<dbReference type="AlphaFoldDB" id="A0A9X1U7H7"/>
<dbReference type="RefSeq" id="WP_237609284.1">
    <property type="nucleotide sequence ID" value="NZ_JAIRBB010000053.1"/>
</dbReference>
<protein>
    <submittedName>
        <fullName evidence="1">Uncharacterized protein</fullName>
    </submittedName>
</protein>
<dbReference type="Proteomes" id="UP001139462">
    <property type="component" value="Unassembled WGS sequence"/>
</dbReference>
<organism evidence="1 2">
    <name type="scientific">Aequorivita xiaoshiensis</name>
    <dbReference type="NCBI Taxonomy" id="2874476"/>
    <lineage>
        <taxon>Bacteria</taxon>
        <taxon>Pseudomonadati</taxon>
        <taxon>Bacteroidota</taxon>
        <taxon>Flavobacteriia</taxon>
        <taxon>Flavobacteriales</taxon>
        <taxon>Flavobacteriaceae</taxon>
        <taxon>Aequorivita</taxon>
    </lineage>
</organism>
<comment type="caution">
    <text evidence="1">The sequence shown here is derived from an EMBL/GenBank/DDBJ whole genome shotgun (WGS) entry which is preliminary data.</text>
</comment>
<proteinExistence type="predicted"/>
<sequence>MKQKLITLIIILTCTFGFGQVSPEDIIVVYDSLNPKGKVLLKSEMSKNLDSINMHMLEDTRLKLLTKKDSLFISKEIIGSWNLNSVETSNEKPYNLQVFEKIEITNDGKFNILDNDEIISGKWRISKGELILHYNEPQCHIKDKALLKILPKEQIESLTYSSNFLSIRNVDNMNIVFMHFLPENIENIDEMFYVLVLSNYVKSE</sequence>
<dbReference type="EMBL" id="JAIRBB010000053">
    <property type="protein sequence ID" value="MCG2432222.1"/>
    <property type="molecule type" value="Genomic_DNA"/>
</dbReference>
<evidence type="ECO:0000313" key="2">
    <source>
        <dbReference type="Proteomes" id="UP001139462"/>
    </source>
</evidence>
<evidence type="ECO:0000313" key="1">
    <source>
        <dbReference type="EMBL" id="MCG2432222.1"/>
    </source>
</evidence>
<accession>A0A9X1U7H7</accession>